<feature type="region of interest" description="Disordered" evidence="1">
    <location>
        <begin position="49"/>
        <end position="89"/>
    </location>
</feature>
<dbReference type="AlphaFoldDB" id="A0A7R9GFT8"/>
<feature type="compositionally biased region" description="Polar residues" evidence="1">
    <location>
        <begin position="60"/>
        <end position="75"/>
    </location>
</feature>
<keyword evidence="3" id="KW-1185">Reference proteome</keyword>
<sequence>MLADGGLSGLSHPFKVGTFCFQEKLGGRASSLNAAGLPYESNRDYQSYRRGHPFRIPDRQPNSWPASSTSDSLRSPNYPPDDVAGRRPTFRTVYGTGHGFPRELFDSRTYKNLRSALGPAIPLRGNALRTQTGSDEDKGSSSEFTDDLANFDFDRSAGRRYSTLGRGRFSRK</sequence>
<evidence type="ECO:0000256" key="1">
    <source>
        <dbReference type="SAM" id="MobiDB-lite"/>
    </source>
</evidence>
<accession>A0A7R9GFT8</accession>
<protein>
    <submittedName>
        <fullName evidence="2">Uncharacterized protein</fullName>
    </submittedName>
</protein>
<evidence type="ECO:0000313" key="3">
    <source>
        <dbReference type="Proteomes" id="UP000678499"/>
    </source>
</evidence>
<gene>
    <name evidence="2" type="ORF">NMOB1V02_LOCUS7207</name>
</gene>
<dbReference type="EMBL" id="CAJPEX010001680">
    <property type="protein sequence ID" value="CAG0919688.1"/>
    <property type="molecule type" value="Genomic_DNA"/>
</dbReference>
<feature type="region of interest" description="Disordered" evidence="1">
    <location>
        <begin position="124"/>
        <end position="149"/>
    </location>
</feature>
<evidence type="ECO:0000313" key="2">
    <source>
        <dbReference type="EMBL" id="CAD7279536.1"/>
    </source>
</evidence>
<dbReference type="EMBL" id="OA883717">
    <property type="protein sequence ID" value="CAD7279536.1"/>
    <property type="molecule type" value="Genomic_DNA"/>
</dbReference>
<name>A0A7R9GFT8_9CRUS</name>
<reference evidence="2" key="1">
    <citation type="submission" date="2020-11" db="EMBL/GenBank/DDBJ databases">
        <authorList>
            <person name="Tran Van P."/>
        </authorList>
    </citation>
    <scope>NUCLEOTIDE SEQUENCE</scope>
</reference>
<organism evidence="2">
    <name type="scientific">Notodromas monacha</name>
    <dbReference type="NCBI Taxonomy" id="399045"/>
    <lineage>
        <taxon>Eukaryota</taxon>
        <taxon>Metazoa</taxon>
        <taxon>Ecdysozoa</taxon>
        <taxon>Arthropoda</taxon>
        <taxon>Crustacea</taxon>
        <taxon>Oligostraca</taxon>
        <taxon>Ostracoda</taxon>
        <taxon>Podocopa</taxon>
        <taxon>Podocopida</taxon>
        <taxon>Cypridocopina</taxon>
        <taxon>Cypridoidea</taxon>
        <taxon>Cyprididae</taxon>
        <taxon>Notodromas</taxon>
    </lineage>
</organism>
<dbReference type="Proteomes" id="UP000678499">
    <property type="component" value="Unassembled WGS sequence"/>
</dbReference>
<proteinExistence type="predicted"/>